<evidence type="ECO:0000256" key="2">
    <source>
        <dbReference type="ARBA" id="ARBA00022679"/>
    </source>
</evidence>
<dbReference type="Gene3D" id="3.40.50.2000">
    <property type="entry name" value="Glycogen Phosphorylase B"/>
    <property type="match status" value="2"/>
</dbReference>
<dbReference type="Pfam" id="PF01075">
    <property type="entry name" value="Glyco_transf_9"/>
    <property type="match status" value="1"/>
</dbReference>
<dbReference type="AlphaFoldDB" id="I2Q273"/>
<dbReference type="EMBL" id="JH600068">
    <property type="protein sequence ID" value="EIG53879.1"/>
    <property type="molecule type" value="Genomic_DNA"/>
</dbReference>
<organism evidence="3">
    <name type="scientific">Desulfovibrio sp. U5L</name>
    <dbReference type="NCBI Taxonomy" id="596152"/>
    <lineage>
        <taxon>Bacteria</taxon>
        <taxon>Pseudomonadati</taxon>
        <taxon>Thermodesulfobacteriota</taxon>
        <taxon>Desulfovibrionia</taxon>
        <taxon>Desulfovibrionales</taxon>
        <taxon>Desulfovibrionaceae</taxon>
        <taxon>Desulfovibrio</taxon>
    </lineage>
</organism>
<protein>
    <submittedName>
        <fullName evidence="3">ADP-heptose:LPS heptosyltransferase</fullName>
    </submittedName>
</protein>
<dbReference type="PANTHER" id="PTHR30160">
    <property type="entry name" value="TETRAACYLDISACCHARIDE 4'-KINASE-RELATED"/>
    <property type="match status" value="1"/>
</dbReference>
<proteinExistence type="predicted"/>
<dbReference type="GO" id="GO:0005829">
    <property type="term" value="C:cytosol"/>
    <property type="evidence" value="ECO:0007669"/>
    <property type="project" value="TreeGrafter"/>
</dbReference>
<sequence length="520" mass="54755">MRIVLQNLTRFGDLLQSQPTLAELAGAGHEVAVACLENFAGAAALLPEASLILPLPGARMLAGLEGNWPEALAAVDGFVDRVVRDFAPEAVINLTPALAARLLARRLCGEDVLGFSLDPFGFRHESSPWATFLEASSANRGLSPFNVVDLFRKAAGVGNGPGRFALRRPGAAALEAAGERLSALAPPDAAFFVGFQLGASAAARQWPVAAFAEVGAMLWERYRAVPVLLGGPGETGLAASYRQACPAPAVDLIGATDLPELAAVLGRLRLLVTNDTGTLHLAAGLDVPSVSIFLATAQPFDTGPYREGCLCLEPDMACHPCAFGVACPNGNACLSAIGPETVSRAVSEFCDTGRFPAGAYPGARAWLSAFDASGFMDMVSLSGHDAEARAVWLRVLRRVLRQFLDEKPFGEPDSGLPALPSLPGDTRQALATLLGQSAELLRLLEGQAGLAARNQAMKSRFLATWERIRGLWTGSPHLGVLGRLWTHEAQQASPDLPALLGRIRRYAACVAALAACLDRS</sequence>
<dbReference type="InterPro" id="IPR002201">
    <property type="entry name" value="Glyco_trans_9"/>
</dbReference>
<dbReference type="GO" id="GO:0009244">
    <property type="term" value="P:lipopolysaccharide core region biosynthetic process"/>
    <property type="evidence" value="ECO:0007669"/>
    <property type="project" value="TreeGrafter"/>
</dbReference>
<evidence type="ECO:0000313" key="3">
    <source>
        <dbReference type="EMBL" id="EIG53879.1"/>
    </source>
</evidence>
<dbReference type="HOGENOM" id="CLU_032383_0_0_7"/>
<reference evidence="3" key="1">
    <citation type="submission" date="2011-11" db="EMBL/GenBank/DDBJ databases">
        <title>Improved High-Quality Draft sequence of Desulfovibrio sp. U5L.</title>
        <authorList>
            <consortium name="US DOE Joint Genome Institute"/>
            <person name="Lucas S."/>
            <person name="Han J."/>
            <person name="Lapidus A."/>
            <person name="Cheng J.-F."/>
            <person name="Goodwin L."/>
            <person name="Pitluck S."/>
            <person name="Peters L."/>
            <person name="Ovchinnikova G."/>
            <person name="Held B."/>
            <person name="Detter J.C."/>
            <person name="Han C."/>
            <person name="Tapia R."/>
            <person name="Land M."/>
            <person name="Hauser L."/>
            <person name="Kyrpides N."/>
            <person name="Ivanova N."/>
            <person name="Pagani I."/>
            <person name="Gabster J."/>
            <person name="Walker C."/>
            <person name="Stolyar S."/>
            <person name="Stahl D."/>
            <person name="Arkin A."/>
            <person name="Dehal P."/>
            <person name="Hazen T."/>
            <person name="Woyke T."/>
        </authorList>
    </citation>
    <scope>NUCLEOTIDE SEQUENCE [LARGE SCALE GENOMIC DNA]</scope>
    <source>
        <strain evidence="3">U5L</strain>
    </source>
</reference>
<name>I2Q273_9BACT</name>
<accession>I2Q273</accession>
<keyword evidence="2 3" id="KW-0808">Transferase</keyword>
<keyword evidence="1" id="KW-0328">Glycosyltransferase</keyword>
<dbReference type="STRING" id="596152.DesU5LDRAFT_2213"/>
<dbReference type="OrthoDB" id="9797795at2"/>
<dbReference type="GO" id="GO:0008713">
    <property type="term" value="F:ADP-heptose-lipopolysaccharide heptosyltransferase activity"/>
    <property type="evidence" value="ECO:0007669"/>
    <property type="project" value="TreeGrafter"/>
</dbReference>
<gene>
    <name evidence="3" type="ORF">DesU5LDRAFT_2213</name>
</gene>
<evidence type="ECO:0000256" key="1">
    <source>
        <dbReference type="ARBA" id="ARBA00022676"/>
    </source>
</evidence>
<dbReference type="SUPFAM" id="SSF53756">
    <property type="entry name" value="UDP-Glycosyltransferase/glycogen phosphorylase"/>
    <property type="match status" value="1"/>
</dbReference>
<dbReference type="CDD" id="cd03789">
    <property type="entry name" value="GT9_LPS_heptosyltransferase"/>
    <property type="match status" value="1"/>
</dbReference>
<dbReference type="eggNOG" id="COG0859">
    <property type="taxonomic scope" value="Bacteria"/>
</dbReference>
<dbReference type="InterPro" id="IPR051199">
    <property type="entry name" value="LPS_LOS_Heptosyltrfase"/>
</dbReference>
<dbReference type="PANTHER" id="PTHR30160:SF7">
    <property type="entry name" value="ADP-HEPTOSE--LPS HEPTOSYLTRANSFERASE 2"/>
    <property type="match status" value="1"/>
</dbReference>